<protein>
    <submittedName>
        <fullName evidence="2">Uncharacterized protein</fullName>
    </submittedName>
</protein>
<dbReference type="AlphaFoldDB" id="A4BAX6"/>
<feature type="region of interest" description="Disordered" evidence="1">
    <location>
        <begin position="1"/>
        <end position="36"/>
    </location>
</feature>
<dbReference type="HOGENOM" id="CLU_3358024_0_0_6"/>
<gene>
    <name evidence="2" type="ORF">MED297_11255</name>
</gene>
<sequence length="36" mass="4070">MGVPKPNFKNEPMPKPAQSRQRFGESEPKNTGIELE</sequence>
<dbReference type="EMBL" id="AAOE01000003">
    <property type="protein sequence ID" value="EAR10589.1"/>
    <property type="molecule type" value="Genomic_DNA"/>
</dbReference>
<evidence type="ECO:0000313" key="2">
    <source>
        <dbReference type="EMBL" id="EAR10589.1"/>
    </source>
</evidence>
<organism evidence="2 3">
    <name type="scientific">Reinekea blandensis MED297</name>
    <dbReference type="NCBI Taxonomy" id="314283"/>
    <lineage>
        <taxon>Bacteria</taxon>
        <taxon>Pseudomonadati</taxon>
        <taxon>Pseudomonadota</taxon>
        <taxon>Gammaproteobacteria</taxon>
        <taxon>Oceanospirillales</taxon>
        <taxon>Saccharospirillaceae</taxon>
        <taxon>Reinekea</taxon>
    </lineage>
</organism>
<evidence type="ECO:0000256" key="1">
    <source>
        <dbReference type="SAM" id="MobiDB-lite"/>
    </source>
</evidence>
<comment type="caution">
    <text evidence="2">The sequence shown here is derived from an EMBL/GenBank/DDBJ whole genome shotgun (WGS) entry which is preliminary data.</text>
</comment>
<dbReference type="Proteomes" id="UP000005953">
    <property type="component" value="Unassembled WGS sequence"/>
</dbReference>
<evidence type="ECO:0000313" key="3">
    <source>
        <dbReference type="Proteomes" id="UP000005953"/>
    </source>
</evidence>
<accession>A4BAX6</accession>
<reference evidence="2 3" key="1">
    <citation type="submission" date="2006-02" db="EMBL/GenBank/DDBJ databases">
        <authorList>
            <person name="Pinhassi J."/>
            <person name="Pedros-Alio C."/>
            <person name="Ferriera S."/>
            <person name="Johnson J."/>
            <person name="Kravitz S."/>
            <person name="Halpern A."/>
            <person name="Remington K."/>
            <person name="Beeson K."/>
            <person name="Tran B."/>
            <person name="Rogers Y.-H."/>
            <person name="Friedman R."/>
            <person name="Venter J.C."/>
        </authorList>
    </citation>
    <scope>NUCLEOTIDE SEQUENCE [LARGE SCALE GENOMIC DNA]</scope>
    <source>
        <strain evidence="2 3">MED297</strain>
    </source>
</reference>
<proteinExistence type="predicted"/>
<name>A4BAX6_9GAMM</name>
<keyword evidence="3" id="KW-1185">Reference proteome</keyword>
<dbReference type="STRING" id="314283.MED297_11255"/>